<comment type="caution">
    <text evidence="3">The sequence shown here is derived from an EMBL/GenBank/DDBJ whole genome shotgun (WGS) entry which is preliminary data.</text>
</comment>
<evidence type="ECO:0000313" key="3">
    <source>
        <dbReference type="EMBL" id="MDP9847156.1"/>
    </source>
</evidence>
<organism evidence="3 4">
    <name type="scientific">Streptosporangium lutulentum</name>
    <dbReference type="NCBI Taxonomy" id="1461250"/>
    <lineage>
        <taxon>Bacteria</taxon>
        <taxon>Bacillati</taxon>
        <taxon>Actinomycetota</taxon>
        <taxon>Actinomycetes</taxon>
        <taxon>Streptosporangiales</taxon>
        <taxon>Streptosporangiaceae</taxon>
        <taxon>Streptosporangium</taxon>
    </lineage>
</organism>
<feature type="region of interest" description="Disordered" evidence="1">
    <location>
        <begin position="147"/>
        <end position="166"/>
    </location>
</feature>
<reference evidence="3 4" key="1">
    <citation type="submission" date="2023-07" db="EMBL/GenBank/DDBJ databases">
        <title>Sequencing the genomes of 1000 actinobacteria strains.</title>
        <authorList>
            <person name="Klenk H.-P."/>
        </authorList>
    </citation>
    <scope>NUCLEOTIDE SEQUENCE [LARGE SCALE GENOMIC DNA]</scope>
    <source>
        <strain evidence="3 4">DSM 46740</strain>
    </source>
</reference>
<dbReference type="RefSeq" id="WP_307564196.1">
    <property type="nucleotide sequence ID" value="NZ_JAUSQU010000001.1"/>
</dbReference>
<feature type="transmembrane region" description="Helical" evidence="2">
    <location>
        <begin position="12"/>
        <end position="32"/>
    </location>
</feature>
<dbReference type="Proteomes" id="UP001225356">
    <property type="component" value="Unassembled WGS sequence"/>
</dbReference>
<protein>
    <submittedName>
        <fullName evidence="3">Membrane protein</fullName>
    </submittedName>
</protein>
<keyword evidence="2" id="KW-0812">Transmembrane</keyword>
<name>A0ABT9QK75_9ACTN</name>
<sequence>MTDQQAKSSPVLMRIMTVVAVLLGDGVLFAAVDWILGRVRRRGVLCDGDSVLCAGGDPTRAEWLAEMQVRSTVAYTSLAVVVVILALTAALAWKHRRRELVLAQSLALLLAFVLVVMWKPYRHFEDFQLPLLGSQVSVTTNHQSHQAISSFTRKPMHSGAQTRQHL</sequence>
<evidence type="ECO:0000313" key="4">
    <source>
        <dbReference type="Proteomes" id="UP001225356"/>
    </source>
</evidence>
<proteinExistence type="predicted"/>
<evidence type="ECO:0000256" key="2">
    <source>
        <dbReference type="SAM" id="Phobius"/>
    </source>
</evidence>
<keyword evidence="4" id="KW-1185">Reference proteome</keyword>
<evidence type="ECO:0000256" key="1">
    <source>
        <dbReference type="SAM" id="MobiDB-lite"/>
    </source>
</evidence>
<keyword evidence="2" id="KW-1133">Transmembrane helix</keyword>
<feature type="transmembrane region" description="Helical" evidence="2">
    <location>
        <begin position="100"/>
        <end position="118"/>
    </location>
</feature>
<keyword evidence="2" id="KW-0472">Membrane</keyword>
<gene>
    <name evidence="3" type="ORF">J2853_006367</name>
</gene>
<dbReference type="EMBL" id="JAUSQU010000001">
    <property type="protein sequence ID" value="MDP9847156.1"/>
    <property type="molecule type" value="Genomic_DNA"/>
</dbReference>
<accession>A0ABT9QK75</accession>
<feature type="transmembrane region" description="Helical" evidence="2">
    <location>
        <begin position="73"/>
        <end position="93"/>
    </location>
</feature>